<keyword evidence="3" id="KW-1185">Reference proteome</keyword>
<dbReference type="SUPFAM" id="SSF55909">
    <property type="entry name" value="Pentein"/>
    <property type="match status" value="1"/>
</dbReference>
<sequence>MSAPERGMWRMPAETEVQERTWMAWPVQWYPPGSDPDEARAVWAAVANAILKHGGQPVTILVTEEEKGQAKKWVPDATLMVVRHDDGWARDTGPTFVVDDRQRLGAVDWVFNAWGAQPWTRWAWDARVATAIANQAAAEIIPSELVAEGGGIHTDGQGTFLVTETVMLDPYRNLGWTRERVEEAFARVYGECKLIWLSRGLTADYSPYGTRGHIDLVATFAAPGQVLVHSQENPDHPDHEVSNRAVELLSQATDIQGKPLTVTRVPAPKKLTEAGEWLDWSYINHVVCNEAVIACNFDDENDNRANVILRDAYGRDVFPVHARPLFERGGGAHCITQQQPRLP</sequence>
<name>A0ABW1FB94_9ACTN</name>
<dbReference type="EMBL" id="JBHSPW010000001">
    <property type="protein sequence ID" value="MFC5891435.1"/>
    <property type="molecule type" value="Genomic_DNA"/>
</dbReference>
<evidence type="ECO:0000256" key="1">
    <source>
        <dbReference type="ARBA" id="ARBA00022801"/>
    </source>
</evidence>
<accession>A0ABW1FB94</accession>
<comment type="caution">
    <text evidence="2">The sequence shown here is derived from an EMBL/GenBank/DDBJ whole genome shotgun (WGS) entry which is preliminary data.</text>
</comment>
<proteinExistence type="predicted"/>
<dbReference type="Gene3D" id="3.75.10.10">
    <property type="entry name" value="L-arginine/glycine Amidinotransferase, Chain A"/>
    <property type="match status" value="1"/>
</dbReference>
<dbReference type="RefSeq" id="WP_345081863.1">
    <property type="nucleotide sequence ID" value="NZ_BAAAWG010000006.1"/>
</dbReference>
<dbReference type="PANTHER" id="PTHR31377:SF0">
    <property type="entry name" value="AGMATINE DEIMINASE-RELATED"/>
    <property type="match status" value="1"/>
</dbReference>
<gene>
    <name evidence="2" type="ORF">ACFP3M_01140</name>
</gene>
<evidence type="ECO:0000313" key="3">
    <source>
        <dbReference type="Proteomes" id="UP001596241"/>
    </source>
</evidence>
<organism evidence="2 3">
    <name type="scientific">Streptomyces ramulosus</name>
    <dbReference type="NCBI Taxonomy" id="47762"/>
    <lineage>
        <taxon>Bacteria</taxon>
        <taxon>Bacillati</taxon>
        <taxon>Actinomycetota</taxon>
        <taxon>Actinomycetes</taxon>
        <taxon>Kitasatosporales</taxon>
        <taxon>Streptomycetaceae</taxon>
        <taxon>Streptomyces</taxon>
    </lineage>
</organism>
<keyword evidence="1" id="KW-0378">Hydrolase</keyword>
<dbReference type="Pfam" id="PF04371">
    <property type="entry name" value="PAD_porph"/>
    <property type="match status" value="1"/>
</dbReference>
<dbReference type="PANTHER" id="PTHR31377">
    <property type="entry name" value="AGMATINE DEIMINASE-RELATED"/>
    <property type="match status" value="1"/>
</dbReference>
<evidence type="ECO:0000313" key="2">
    <source>
        <dbReference type="EMBL" id="MFC5891435.1"/>
    </source>
</evidence>
<dbReference type="InterPro" id="IPR007466">
    <property type="entry name" value="Peptidyl-Arg-deiminase_porph"/>
</dbReference>
<reference evidence="3" key="1">
    <citation type="journal article" date="2019" name="Int. J. Syst. Evol. Microbiol.">
        <title>The Global Catalogue of Microorganisms (GCM) 10K type strain sequencing project: providing services to taxonomists for standard genome sequencing and annotation.</title>
        <authorList>
            <consortium name="The Broad Institute Genomics Platform"/>
            <consortium name="The Broad Institute Genome Sequencing Center for Infectious Disease"/>
            <person name="Wu L."/>
            <person name="Ma J."/>
        </authorList>
    </citation>
    <scope>NUCLEOTIDE SEQUENCE [LARGE SCALE GENOMIC DNA]</scope>
    <source>
        <strain evidence="3">CGMCC 1.15809</strain>
    </source>
</reference>
<dbReference type="Proteomes" id="UP001596241">
    <property type="component" value="Unassembled WGS sequence"/>
</dbReference>
<protein>
    <submittedName>
        <fullName evidence="2">Agmatine/peptidylarginine deiminase</fullName>
    </submittedName>
</protein>